<accession>A0A5N5D4I9</accession>
<dbReference type="OrthoDB" id="3692311at2759"/>
<dbReference type="Proteomes" id="UP000325902">
    <property type="component" value="Unassembled WGS sequence"/>
</dbReference>
<protein>
    <submittedName>
        <fullName evidence="2">Uncharacterized protein</fullName>
    </submittedName>
</protein>
<keyword evidence="1" id="KW-0472">Membrane</keyword>
<keyword evidence="1" id="KW-1133">Transmembrane helix</keyword>
<evidence type="ECO:0000313" key="3">
    <source>
        <dbReference type="Proteomes" id="UP000325902"/>
    </source>
</evidence>
<keyword evidence="3" id="KW-1185">Reference proteome</keyword>
<dbReference type="EMBL" id="VCHE01000074">
    <property type="protein sequence ID" value="KAB2572648.1"/>
    <property type="molecule type" value="Genomic_DNA"/>
</dbReference>
<proteinExistence type="predicted"/>
<reference evidence="2 3" key="1">
    <citation type="journal article" date="2019" name="Sci. Rep.">
        <title>A multi-omics analysis of the grapevine pathogen Lasiodiplodia theobromae reveals that temperature affects the expression of virulence- and pathogenicity-related genes.</title>
        <authorList>
            <person name="Felix C."/>
            <person name="Meneses R."/>
            <person name="Goncalves M.F.M."/>
            <person name="Tilleman L."/>
            <person name="Duarte A.S."/>
            <person name="Jorrin-Novo J.V."/>
            <person name="Van de Peer Y."/>
            <person name="Deforce D."/>
            <person name="Van Nieuwerburgh F."/>
            <person name="Esteves A.C."/>
            <person name="Alves A."/>
        </authorList>
    </citation>
    <scope>NUCLEOTIDE SEQUENCE [LARGE SCALE GENOMIC DNA]</scope>
    <source>
        <strain evidence="2 3">LA-SOL3</strain>
    </source>
</reference>
<sequence>MPPSNWSILNWGSLAPVNLLATIPNTIQSAHPVEPSGLDLYLVDPPTSIGVTDFGNFDDVPLDIFQARLALIFNTFYQASLNTSNILGADGVDGVAPQNIPEFDQKQYTNTTGTWNEFTPSRYEVQYSWFALYFAATTVLAICAVTTVVISALTRAPDLFGGVSSLTRDSAFMTTVPDGGSLLSGSERARLLQDVWVRIQDVQPEDDVGRIAFSDQKELGAAAALRWERKYE</sequence>
<keyword evidence="1" id="KW-0812">Transmembrane</keyword>
<dbReference type="AlphaFoldDB" id="A0A5N5D4I9"/>
<evidence type="ECO:0000313" key="2">
    <source>
        <dbReference type="EMBL" id="KAB2572648.1"/>
    </source>
</evidence>
<organism evidence="2 3">
    <name type="scientific">Lasiodiplodia theobromae</name>
    <dbReference type="NCBI Taxonomy" id="45133"/>
    <lineage>
        <taxon>Eukaryota</taxon>
        <taxon>Fungi</taxon>
        <taxon>Dikarya</taxon>
        <taxon>Ascomycota</taxon>
        <taxon>Pezizomycotina</taxon>
        <taxon>Dothideomycetes</taxon>
        <taxon>Dothideomycetes incertae sedis</taxon>
        <taxon>Botryosphaeriales</taxon>
        <taxon>Botryosphaeriaceae</taxon>
        <taxon>Lasiodiplodia</taxon>
    </lineage>
</organism>
<feature type="transmembrane region" description="Helical" evidence="1">
    <location>
        <begin position="130"/>
        <end position="153"/>
    </location>
</feature>
<name>A0A5N5D4I9_9PEZI</name>
<comment type="caution">
    <text evidence="2">The sequence shown here is derived from an EMBL/GenBank/DDBJ whole genome shotgun (WGS) entry which is preliminary data.</text>
</comment>
<gene>
    <name evidence="2" type="ORF">DBV05_g8728</name>
</gene>
<evidence type="ECO:0000256" key="1">
    <source>
        <dbReference type="SAM" id="Phobius"/>
    </source>
</evidence>